<evidence type="ECO:0000256" key="1">
    <source>
        <dbReference type="SAM" id="MobiDB-lite"/>
    </source>
</evidence>
<dbReference type="EMBL" id="GL890874">
    <property type="protein sequence ID" value="EGJ33030.1"/>
    <property type="molecule type" value="Genomic_DNA"/>
</dbReference>
<gene>
    <name evidence="2" type="ORF">LYNGBM3L_55160</name>
</gene>
<keyword evidence="3" id="KW-1185">Reference proteome</keyword>
<dbReference type="Proteomes" id="UP000003959">
    <property type="component" value="Unassembled WGS sequence"/>
</dbReference>
<organism evidence="2 3">
    <name type="scientific">Moorena producens 3L</name>
    <dbReference type="NCBI Taxonomy" id="489825"/>
    <lineage>
        <taxon>Bacteria</taxon>
        <taxon>Bacillati</taxon>
        <taxon>Cyanobacteriota</taxon>
        <taxon>Cyanophyceae</taxon>
        <taxon>Coleofasciculales</taxon>
        <taxon>Coleofasciculaceae</taxon>
        <taxon>Moorena</taxon>
    </lineage>
</organism>
<dbReference type="HOGENOM" id="CLU_3119961_0_0_3"/>
<feature type="region of interest" description="Disordered" evidence="1">
    <location>
        <begin position="1"/>
        <end position="40"/>
    </location>
</feature>
<dbReference type="AlphaFoldDB" id="F4XR55"/>
<protein>
    <submittedName>
        <fullName evidence="2">Uncharacterized protein</fullName>
    </submittedName>
</protein>
<proteinExistence type="predicted"/>
<reference evidence="3" key="1">
    <citation type="journal article" date="2011" name="Proc. Natl. Acad. Sci. U.S.A.">
        <title>Genomic insights into the physiology and ecology of the marine filamentous cyanobacterium Lyngbya majuscula.</title>
        <authorList>
            <person name="Jones A.C."/>
            <person name="Monroe E.A."/>
            <person name="Podell S."/>
            <person name="Hess W.R."/>
            <person name="Klages S."/>
            <person name="Esquenazi E."/>
            <person name="Niessen S."/>
            <person name="Hoover H."/>
            <person name="Rothmann M."/>
            <person name="Lasken R.S."/>
            <person name="Yates J.R.III."/>
            <person name="Reinhardt R."/>
            <person name="Kube M."/>
            <person name="Burkart M.D."/>
            <person name="Allen E.E."/>
            <person name="Dorrestein P.C."/>
            <person name="Gerwick W.H."/>
            <person name="Gerwick L."/>
        </authorList>
    </citation>
    <scope>NUCLEOTIDE SEQUENCE [LARGE SCALE GENOMIC DNA]</scope>
    <source>
        <strain evidence="3">3L</strain>
    </source>
</reference>
<evidence type="ECO:0000313" key="2">
    <source>
        <dbReference type="EMBL" id="EGJ33030.1"/>
    </source>
</evidence>
<name>F4XR55_9CYAN</name>
<evidence type="ECO:0000313" key="3">
    <source>
        <dbReference type="Proteomes" id="UP000003959"/>
    </source>
</evidence>
<sequence length="50" mass="5500">MSNYPDIILNIETGNREQGELSTPNSQLPTPNSQLPTPNSQLFSLIGKIM</sequence>
<accession>F4XR55</accession>
<feature type="compositionally biased region" description="Polar residues" evidence="1">
    <location>
        <begin position="20"/>
        <end position="40"/>
    </location>
</feature>
<dbReference type="RefSeq" id="WP_008183427.1">
    <property type="nucleotide sequence ID" value="NZ_GL890874.1"/>
</dbReference>